<dbReference type="PANTHER" id="PTHR42852:SF18">
    <property type="entry name" value="CHROMOSOME UNDETERMINED SCAFFOLD_47, WHOLE GENOME SHOTGUN SEQUENCE"/>
    <property type="match status" value="1"/>
</dbReference>
<sequence>MPSAHSAPSPRAPRRPAATQALLAALAVALACGVALWWWGRKLEPAPNTAFLLLDGTQKNTAQWRGQVLLVNFWATSCAACVAEMPALAQIHARYQARGFGVLAVAMPYDRPEYVLNFARSRQLPFAVALDATGEAARAWGPVHVTPTSYLLNRQGHIAQRYIGPPDMAQLQRAIERLLEQPA</sequence>
<keyword evidence="1" id="KW-1133">Transmembrane helix</keyword>
<accession>A0A3M6QG28</accession>
<dbReference type="InterPro" id="IPR013740">
    <property type="entry name" value="Redoxin"/>
</dbReference>
<keyword evidence="1" id="KW-0812">Transmembrane</keyword>
<gene>
    <name evidence="3" type="ORF">EBQ25_02070</name>
</gene>
<feature type="transmembrane region" description="Helical" evidence="1">
    <location>
        <begin position="21"/>
        <end position="40"/>
    </location>
</feature>
<organism evidence="3 4">
    <name type="scientific">Allofranklinella schreckenbergeri</name>
    <dbReference type="NCBI Taxonomy" id="1076744"/>
    <lineage>
        <taxon>Bacteria</taxon>
        <taxon>Pseudomonadati</taxon>
        <taxon>Pseudomonadota</taxon>
        <taxon>Betaproteobacteria</taxon>
        <taxon>Burkholderiales</taxon>
        <taxon>Comamonadaceae</taxon>
        <taxon>Allofranklinella</taxon>
    </lineage>
</organism>
<dbReference type="RefSeq" id="WP_122253297.1">
    <property type="nucleotide sequence ID" value="NZ_RDQL01000002.1"/>
</dbReference>
<dbReference type="Proteomes" id="UP000267035">
    <property type="component" value="Unassembled WGS sequence"/>
</dbReference>
<dbReference type="PANTHER" id="PTHR42852">
    <property type="entry name" value="THIOL:DISULFIDE INTERCHANGE PROTEIN DSBE"/>
    <property type="match status" value="1"/>
</dbReference>
<evidence type="ECO:0000256" key="1">
    <source>
        <dbReference type="SAM" id="Phobius"/>
    </source>
</evidence>
<comment type="caution">
    <text evidence="3">The sequence shown here is derived from an EMBL/GenBank/DDBJ whole genome shotgun (WGS) entry which is preliminary data.</text>
</comment>
<name>A0A3M6QG28_9BURK</name>
<dbReference type="Gene3D" id="3.40.30.10">
    <property type="entry name" value="Glutaredoxin"/>
    <property type="match status" value="1"/>
</dbReference>
<keyword evidence="4" id="KW-1185">Reference proteome</keyword>
<evidence type="ECO:0000259" key="2">
    <source>
        <dbReference type="PROSITE" id="PS51352"/>
    </source>
</evidence>
<evidence type="ECO:0000313" key="4">
    <source>
        <dbReference type="Proteomes" id="UP000267035"/>
    </source>
</evidence>
<dbReference type="InterPro" id="IPR050553">
    <property type="entry name" value="Thioredoxin_ResA/DsbE_sf"/>
</dbReference>
<dbReference type="CDD" id="cd02966">
    <property type="entry name" value="TlpA_like_family"/>
    <property type="match status" value="1"/>
</dbReference>
<feature type="domain" description="Thioredoxin" evidence="2">
    <location>
        <begin position="40"/>
        <end position="180"/>
    </location>
</feature>
<dbReference type="InterPro" id="IPR036249">
    <property type="entry name" value="Thioredoxin-like_sf"/>
</dbReference>
<dbReference type="SUPFAM" id="SSF52833">
    <property type="entry name" value="Thioredoxin-like"/>
    <property type="match status" value="1"/>
</dbReference>
<dbReference type="InterPro" id="IPR013766">
    <property type="entry name" value="Thioredoxin_domain"/>
</dbReference>
<protein>
    <submittedName>
        <fullName evidence="3">TlpA family protein disulfide reductase</fullName>
    </submittedName>
</protein>
<keyword evidence="1" id="KW-0472">Membrane</keyword>
<evidence type="ECO:0000313" key="3">
    <source>
        <dbReference type="EMBL" id="RMX02043.1"/>
    </source>
</evidence>
<dbReference type="EMBL" id="RDQL01000002">
    <property type="protein sequence ID" value="RMX02043.1"/>
    <property type="molecule type" value="Genomic_DNA"/>
</dbReference>
<dbReference type="GO" id="GO:0016491">
    <property type="term" value="F:oxidoreductase activity"/>
    <property type="evidence" value="ECO:0007669"/>
    <property type="project" value="InterPro"/>
</dbReference>
<dbReference type="Pfam" id="PF08534">
    <property type="entry name" value="Redoxin"/>
    <property type="match status" value="1"/>
</dbReference>
<reference evidence="3 4" key="1">
    <citation type="submission" date="2018-10" db="EMBL/GenBank/DDBJ databases">
        <title>Comamonadaceae CDC group NO-1 genome sequencing and assembly.</title>
        <authorList>
            <person name="Bernier A.-M."/>
            <person name="Bernard K."/>
        </authorList>
    </citation>
    <scope>NUCLEOTIDE SEQUENCE [LARGE SCALE GENOMIC DNA]</scope>
    <source>
        <strain evidence="3 4">NML161473</strain>
    </source>
</reference>
<proteinExistence type="predicted"/>
<dbReference type="PROSITE" id="PS51352">
    <property type="entry name" value="THIOREDOXIN_2"/>
    <property type="match status" value="1"/>
</dbReference>
<dbReference type="AlphaFoldDB" id="A0A3M6QG28"/>